<name>D6WNK9_TRICA</name>
<sequence>MCTLLGEIYGDLRAVETRMGWDGGTGGPGCAYLRKGVKIGKLGSGADVAHCGSFTSGFDN</sequence>
<proteinExistence type="predicted"/>
<reference evidence="1 2" key="1">
    <citation type="journal article" date="2008" name="Nature">
        <title>The genome of the model beetle and pest Tribolium castaneum.</title>
        <authorList>
            <consortium name="Tribolium Genome Sequencing Consortium"/>
            <person name="Richards S."/>
            <person name="Gibbs R.A."/>
            <person name="Weinstock G.M."/>
            <person name="Brown S.J."/>
            <person name="Denell R."/>
            <person name="Beeman R.W."/>
            <person name="Gibbs R."/>
            <person name="Beeman R.W."/>
            <person name="Brown S.J."/>
            <person name="Bucher G."/>
            <person name="Friedrich M."/>
            <person name="Grimmelikhuijzen C.J."/>
            <person name="Klingler M."/>
            <person name="Lorenzen M."/>
            <person name="Richards S."/>
            <person name="Roth S."/>
            <person name="Schroder R."/>
            <person name="Tautz D."/>
            <person name="Zdobnov E.M."/>
            <person name="Muzny D."/>
            <person name="Gibbs R.A."/>
            <person name="Weinstock G.M."/>
            <person name="Attaway T."/>
            <person name="Bell S."/>
            <person name="Buhay C.J."/>
            <person name="Chandrabose M.N."/>
            <person name="Chavez D."/>
            <person name="Clerk-Blankenburg K.P."/>
            <person name="Cree A."/>
            <person name="Dao M."/>
            <person name="Davis C."/>
            <person name="Chacko J."/>
            <person name="Dinh H."/>
            <person name="Dugan-Rocha S."/>
            <person name="Fowler G."/>
            <person name="Garner T.T."/>
            <person name="Garnes J."/>
            <person name="Gnirke A."/>
            <person name="Hawes A."/>
            <person name="Hernandez J."/>
            <person name="Hines S."/>
            <person name="Holder M."/>
            <person name="Hume J."/>
            <person name="Jhangiani S.N."/>
            <person name="Joshi V."/>
            <person name="Khan Z.M."/>
            <person name="Jackson L."/>
            <person name="Kovar C."/>
            <person name="Kowis A."/>
            <person name="Lee S."/>
            <person name="Lewis L.R."/>
            <person name="Margolis J."/>
            <person name="Morgan M."/>
            <person name="Nazareth L.V."/>
            <person name="Nguyen N."/>
            <person name="Okwuonu G."/>
            <person name="Parker D."/>
            <person name="Richards S."/>
            <person name="Ruiz S.J."/>
            <person name="Santibanez J."/>
            <person name="Savard J."/>
            <person name="Scherer S.E."/>
            <person name="Schneider B."/>
            <person name="Sodergren E."/>
            <person name="Tautz D."/>
            <person name="Vattahil S."/>
            <person name="Villasana D."/>
            <person name="White C.S."/>
            <person name="Wright R."/>
            <person name="Park Y."/>
            <person name="Beeman R.W."/>
            <person name="Lord J."/>
            <person name="Oppert B."/>
            <person name="Lorenzen M."/>
            <person name="Brown S."/>
            <person name="Wang L."/>
            <person name="Savard J."/>
            <person name="Tautz D."/>
            <person name="Richards S."/>
            <person name="Weinstock G."/>
            <person name="Gibbs R.A."/>
            <person name="Liu Y."/>
            <person name="Worley K."/>
            <person name="Weinstock G."/>
            <person name="Elsik C.G."/>
            <person name="Reese J.T."/>
            <person name="Elhaik E."/>
            <person name="Landan G."/>
            <person name="Graur D."/>
            <person name="Arensburger P."/>
            <person name="Atkinson P."/>
            <person name="Beeman R.W."/>
            <person name="Beidler J."/>
            <person name="Brown S.J."/>
            <person name="Demuth J.P."/>
            <person name="Drury D.W."/>
            <person name="Du Y.Z."/>
            <person name="Fujiwara H."/>
            <person name="Lorenzen M."/>
            <person name="Maselli V."/>
            <person name="Osanai M."/>
            <person name="Park Y."/>
            <person name="Robertson H.M."/>
            <person name="Tu Z."/>
            <person name="Wang J.J."/>
            <person name="Wang S."/>
            <person name="Richards S."/>
            <person name="Song H."/>
            <person name="Zhang L."/>
            <person name="Sodergren E."/>
            <person name="Werner D."/>
            <person name="Stanke M."/>
            <person name="Morgenstern B."/>
            <person name="Solovyev V."/>
            <person name="Kosarev P."/>
            <person name="Brown G."/>
            <person name="Chen H.C."/>
            <person name="Ermolaeva O."/>
            <person name="Hlavina W."/>
            <person name="Kapustin Y."/>
            <person name="Kiryutin B."/>
            <person name="Kitts P."/>
            <person name="Maglott D."/>
            <person name="Pruitt K."/>
            <person name="Sapojnikov V."/>
            <person name="Souvorov A."/>
            <person name="Mackey A.J."/>
            <person name="Waterhouse R.M."/>
            <person name="Wyder S."/>
            <person name="Zdobnov E.M."/>
            <person name="Zdobnov E.M."/>
            <person name="Wyder S."/>
            <person name="Kriventseva E.V."/>
            <person name="Kadowaki T."/>
            <person name="Bork P."/>
            <person name="Aranda M."/>
            <person name="Bao R."/>
            <person name="Beermann A."/>
            <person name="Berns N."/>
            <person name="Bolognesi R."/>
            <person name="Bonneton F."/>
            <person name="Bopp D."/>
            <person name="Brown S.J."/>
            <person name="Bucher G."/>
            <person name="Butts T."/>
            <person name="Chaumot A."/>
            <person name="Denell R.E."/>
            <person name="Ferrier D.E."/>
            <person name="Friedrich M."/>
            <person name="Gordon C.M."/>
            <person name="Jindra M."/>
            <person name="Klingler M."/>
            <person name="Lan Q."/>
            <person name="Lattorff H.M."/>
            <person name="Laudet V."/>
            <person name="von Levetsow C."/>
            <person name="Liu Z."/>
            <person name="Lutz R."/>
            <person name="Lynch J.A."/>
            <person name="da Fonseca R.N."/>
            <person name="Posnien N."/>
            <person name="Reuter R."/>
            <person name="Roth S."/>
            <person name="Savard J."/>
            <person name="Schinko J.B."/>
            <person name="Schmitt C."/>
            <person name="Schoppmeier M."/>
            <person name="Schroder R."/>
            <person name="Shippy T.D."/>
            <person name="Simonnet F."/>
            <person name="Marques-Souza H."/>
            <person name="Tautz D."/>
            <person name="Tomoyasu Y."/>
            <person name="Trauner J."/>
            <person name="Van der Zee M."/>
            <person name="Vervoort M."/>
            <person name="Wittkopp N."/>
            <person name="Wimmer E.A."/>
            <person name="Yang X."/>
            <person name="Jones A.K."/>
            <person name="Sattelle D.B."/>
            <person name="Ebert P.R."/>
            <person name="Nelson D."/>
            <person name="Scott J.G."/>
            <person name="Beeman R.W."/>
            <person name="Muthukrishnan S."/>
            <person name="Kramer K.J."/>
            <person name="Arakane Y."/>
            <person name="Beeman R.W."/>
            <person name="Zhu Q."/>
            <person name="Hogenkamp D."/>
            <person name="Dixit R."/>
            <person name="Oppert B."/>
            <person name="Jiang H."/>
            <person name="Zou Z."/>
            <person name="Marshall J."/>
            <person name="Elpidina E."/>
            <person name="Vinokurov K."/>
            <person name="Oppert C."/>
            <person name="Zou Z."/>
            <person name="Evans J."/>
            <person name="Lu Z."/>
            <person name="Zhao P."/>
            <person name="Sumathipala N."/>
            <person name="Altincicek B."/>
            <person name="Vilcinskas A."/>
            <person name="Williams M."/>
            <person name="Hultmark D."/>
            <person name="Hetru C."/>
            <person name="Jiang H."/>
            <person name="Grimmelikhuijzen C.J."/>
            <person name="Hauser F."/>
            <person name="Cazzamali G."/>
            <person name="Williamson M."/>
            <person name="Park Y."/>
            <person name="Li B."/>
            <person name="Tanaka Y."/>
            <person name="Predel R."/>
            <person name="Neupert S."/>
            <person name="Schachtner J."/>
            <person name="Verleyen P."/>
            <person name="Raible F."/>
            <person name="Bork P."/>
            <person name="Friedrich M."/>
            <person name="Walden K.K."/>
            <person name="Robertson H.M."/>
            <person name="Angeli S."/>
            <person name="Foret S."/>
            <person name="Bucher G."/>
            <person name="Schuetz S."/>
            <person name="Maleszka R."/>
            <person name="Wimmer E.A."/>
            <person name="Beeman R.W."/>
            <person name="Lorenzen M."/>
            <person name="Tomoyasu Y."/>
            <person name="Miller S.C."/>
            <person name="Grossmann D."/>
            <person name="Bucher G."/>
        </authorList>
    </citation>
    <scope>NUCLEOTIDE SEQUENCE [LARGE SCALE GENOMIC DNA]</scope>
    <source>
        <strain evidence="1 2">Georgia GA2</strain>
    </source>
</reference>
<accession>D6WNK9</accession>
<evidence type="ECO:0000313" key="1">
    <source>
        <dbReference type="EMBL" id="EFA03815.1"/>
    </source>
</evidence>
<dbReference type="AlphaFoldDB" id="D6WNK9"/>
<dbReference type="EMBL" id="KQ971342">
    <property type="protein sequence ID" value="EFA03815.1"/>
    <property type="molecule type" value="Genomic_DNA"/>
</dbReference>
<protein>
    <submittedName>
        <fullName evidence="1">Uncharacterized protein</fullName>
    </submittedName>
</protein>
<dbReference type="Proteomes" id="UP000007266">
    <property type="component" value="Linkage group 5"/>
</dbReference>
<reference evidence="1 2" key="2">
    <citation type="journal article" date="2010" name="Nucleic Acids Res.">
        <title>BeetleBase in 2010: revisions to provide comprehensive genomic information for Tribolium castaneum.</title>
        <authorList>
            <person name="Kim H.S."/>
            <person name="Murphy T."/>
            <person name="Xia J."/>
            <person name="Caragea D."/>
            <person name="Park Y."/>
            <person name="Beeman R.W."/>
            <person name="Lorenzen M.D."/>
            <person name="Butcher S."/>
            <person name="Manak J.R."/>
            <person name="Brown S.J."/>
        </authorList>
    </citation>
    <scope>GENOME REANNOTATION</scope>
    <source>
        <strain evidence="1 2">Georgia GA2</strain>
    </source>
</reference>
<dbReference type="HOGENOM" id="CLU_2944685_0_0_1"/>
<keyword evidence="2" id="KW-1185">Reference proteome</keyword>
<gene>
    <name evidence="1" type="primary">GLEAN_13929</name>
    <name evidence="1" type="ORF">TcasGA2_TC013929</name>
</gene>
<organism evidence="1 2">
    <name type="scientific">Tribolium castaneum</name>
    <name type="common">Red flour beetle</name>
    <dbReference type="NCBI Taxonomy" id="7070"/>
    <lineage>
        <taxon>Eukaryota</taxon>
        <taxon>Metazoa</taxon>
        <taxon>Ecdysozoa</taxon>
        <taxon>Arthropoda</taxon>
        <taxon>Hexapoda</taxon>
        <taxon>Insecta</taxon>
        <taxon>Pterygota</taxon>
        <taxon>Neoptera</taxon>
        <taxon>Endopterygota</taxon>
        <taxon>Coleoptera</taxon>
        <taxon>Polyphaga</taxon>
        <taxon>Cucujiformia</taxon>
        <taxon>Tenebrionidae</taxon>
        <taxon>Tenebrionidae incertae sedis</taxon>
        <taxon>Tribolium</taxon>
    </lineage>
</organism>
<evidence type="ECO:0000313" key="2">
    <source>
        <dbReference type="Proteomes" id="UP000007266"/>
    </source>
</evidence>
<dbReference type="InParanoid" id="D6WNK9"/>